<evidence type="ECO:0000313" key="1">
    <source>
        <dbReference type="EMBL" id="GFD16306.1"/>
    </source>
</evidence>
<feature type="non-terminal residue" evidence="1">
    <location>
        <position position="141"/>
    </location>
</feature>
<dbReference type="AlphaFoldDB" id="A0A699U4N5"/>
<comment type="caution">
    <text evidence="1">The sequence shown here is derived from an EMBL/GenBank/DDBJ whole genome shotgun (WGS) entry which is preliminary data.</text>
</comment>
<accession>A0A699U4N5</accession>
<organism evidence="1">
    <name type="scientific">Tanacetum cinerariifolium</name>
    <name type="common">Dalmatian daisy</name>
    <name type="synonym">Chrysanthemum cinerariifolium</name>
    <dbReference type="NCBI Taxonomy" id="118510"/>
    <lineage>
        <taxon>Eukaryota</taxon>
        <taxon>Viridiplantae</taxon>
        <taxon>Streptophyta</taxon>
        <taxon>Embryophyta</taxon>
        <taxon>Tracheophyta</taxon>
        <taxon>Spermatophyta</taxon>
        <taxon>Magnoliopsida</taxon>
        <taxon>eudicotyledons</taxon>
        <taxon>Gunneridae</taxon>
        <taxon>Pentapetalae</taxon>
        <taxon>asterids</taxon>
        <taxon>campanulids</taxon>
        <taxon>Asterales</taxon>
        <taxon>Asteraceae</taxon>
        <taxon>Asteroideae</taxon>
        <taxon>Anthemideae</taxon>
        <taxon>Anthemidinae</taxon>
        <taxon>Tanacetum</taxon>
    </lineage>
</organism>
<proteinExistence type="predicted"/>
<name>A0A699U4N5_TANCI</name>
<dbReference type="EMBL" id="BKCJ011292454">
    <property type="protein sequence ID" value="GFD16306.1"/>
    <property type="molecule type" value="Genomic_DNA"/>
</dbReference>
<gene>
    <name evidence="1" type="ORF">Tci_888275</name>
</gene>
<reference evidence="1" key="1">
    <citation type="journal article" date="2019" name="Sci. Rep.">
        <title>Draft genome of Tanacetum cinerariifolium, the natural source of mosquito coil.</title>
        <authorList>
            <person name="Yamashiro T."/>
            <person name="Shiraishi A."/>
            <person name="Satake H."/>
            <person name="Nakayama K."/>
        </authorList>
    </citation>
    <scope>NUCLEOTIDE SEQUENCE</scope>
</reference>
<sequence>MSLAEFKICEHATEPLSVILQLEPEKLARPANVPTSRDACVSPSIAKESTMTPDSKSLELSTNVAHASFAIALKQNEKWVNVMVDGPDAEMTDCVVPSKSRSVFVQGISYVDDVAKVTAVGSERVSFGPTDVVVALFVGEE</sequence>
<protein>
    <submittedName>
        <fullName evidence="1">Uncharacterized protein</fullName>
    </submittedName>
</protein>